<keyword evidence="1" id="KW-1133">Transmembrane helix</keyword>
<proteinExistence type="predicted"/>
<dbReference type="OrthoDB" id="742916at2759"/>
<dbReference type="InterPro" id="IPR004158">
    <property type="entry name" value="DUF247_pln"/>
</dbReference>
<comment type="caution">
    <text evidence="2">The sequence shown here is derived from an EMBL/GenBank/DDBJ whole genome shotgun (WGS) entry which is preliminary data.</text>
</comment>
<dbReference type="AlphaFoldDB" id="A0A6A1VQ27"/>
<keyword evidence="1" id="KW-0472">Membrane</keyword>
<evidence type="ECO:0000313" key="2">
    <source>
        <dbReference type="EMBL" id="KAB1214775.1"/>
    </source>
</evidence>
<dbReference type="EMBL" id="RXIC02000023">
    <property type="protein sequence ID" value="KAB1214775.1"/>
    <property type="molecule type" value="Genomic_DNA"/>
</dbReference>
<organism evidence="2 3">
    <name type="scientific">Morella rubra</name>
    <name type="common">Chinese bayberry</name>
    <dbReference type="NCBI Taxonomy" id="262757"/>
    <lineage>
        <taxon>Eukaryota</taxon>
        <taxon>Viridiplantae</taxon>
        <taxon>Streptophyta</taxon>
        <taxon>Embryophyta</taxon>
        <taxon>Tracheophyta</taxon>
        <taxon>Spermatophyta</taxon>
        <taxon>Magnoliopsida</taxon>
        <taxon>eudicotyledons</taxon>
        <taxon>Gunneridae</taxon>
        <taxon>Pentapetalae</taxon>
        <taxon>rosids</taxon>
        <taxon>fabids</taxon>
        <taxon>Fagales</taxon>
        <taxon>Myricaceae</taxon>
        <taxon>Morella</taxon>
    </lineage>
</organism>
<dbReference type="PANTHER" id="PTHR31170">
    <property type="entry name" value="BNAC04G53230D PROTEIN"/>
    <property type="match status" value="1"/>
</dbReference>
<evidence type="ECO:0000256" key="1">
    <source>
        <dbReference type="SAM" id="Phobius"/>
    </source>
</evidence>
<dbReference type="Proteomes" id="UP000516437">
    <property type="component" value="Chromosome 5"/>
</dbReference>
<protein>
    <submittedName>
        <fullName evidence="2">Uncharacterized protein</fullName>
    </submittedName>
</protein>
<keyword evidence="3" id="KW-1185">Reference proteome</keyword>
<reference evidence="2 3" key="1">
    <citation type="journal article" date="2019" name="Plant Biotechnol. J.">
        <title>The red bayberry genome and genetic basis of sex determination.</title>
        <authorList>
            <person name="Jia H.M."/>
            <person name="Jia H.J."/>
            <person name="Cai Q.L."/>
            <person name="Wang Y."/>
            <person name="Zhao H.B."/>
            <person name="Yang W.F."/>
            <person name="Wang G.Y."/>
            <person name="Li Y.H."/>
            <person name="Zhan D.L."/>
            <person name="Shen Y.T."/>
            <person name="Niu Q.F."/>
            <person name="Chang L."/>
            <person name="Qiu J."/>
            <person name="Zhao L."/>
            <person name="Xie H.B."/>
            <person name="Fu W.Y."/>
            <person name="Jin J."/>
            <person name="Li X.W."/>
            <person name="Jiao Y."/>
            <person name="Zhou C.C."/>
            <person name="Tu T."/>
            <person name="Chai C.Y."/>
            <person name="Gao J.L."/>
            <person name="Fan L.J."/>
            <person name="van de Weg E."/>
            <person name="Wang J.Y."/>
            <person name="Gao Z.S."/>
        </authorList>
    </citation>
    <scope>NUCLEOTIDE SEQUENCE [LARGE SCALE GENOMIC DNA]</scope>
    <source>
        <tissue evidence="2">Leaves</tissue>
    </source>
</reference>
<keyword evidence="1" id="KW-0812">Transmembrane</keyword>
<dbReference type="Pfam" id="PF03140">
    <property type="entry name" value="DUF247"/>
    <property type="match status" value="1"/>
</dbReference>
<name>A0A6A1VQ27_9ROSI</name>
<evidence type="ECO:0000313" key="3">
    <source>
        <dbReference type="Proteomes" id="UP000516437"/>
    </source>
</evidence>
<gene>
    <name evidence="2" type="ORF">CJ030_MR5G017518</name>
</gene>
<dbReference type="PANTHER" id="PTHR31170:SF25">
    <property type="entry name" value="BNAA09G04570D PROTEIN"/>
    <property type="match status" value="1"/>
</dbReference>
<feature type="transmembrane region" description="Helical" evidence="1">
    <location>
        <begin position="371"/>
        <end position="398"/>
    </location>
</feature>
<accession>A0A6A1VQ27</accession>
<sequence length="401" mass="46228">MDHHKWRALSHALNRDKKHKFEDYLSAVKDIEAEAQHCYEEPLPKLKKNEFAKIMLLDGCFVIELLRGATEGFKELGYLQDDPIFACSGSLIHSVQRDMIKLENQLPLFVLDKLLGLQLDESEQKGGVAKLVTGFFKTLMPTNEPLTNRDGNQSESPDHGSLHCLDVFRDSLLRTRWNKGRGFWFRVANTWAKLVEPMLQSTMTFAECFEGEQKFERQQLIHCTTELRDAGIDFKERKTACFWDIKFKKGTLEIPRLLIQDGTKSLLLNLIAFEQCHPNRGNKITSYAVFMDNLINSEQDVAYLQSCGIIKNWLGSDAEVAKLFNGLGQEVVFDRSHSYLSGLSKDLNHYYGRTWNTWRASLKHKYFSNPWAFISFLAAVVLLLLTLLQTFYGVYGYYKPR</sequence>